<gene>
    <name evidence="1" type="ORF">C1SCF055_LOCUS40411</name>
</gene>
<dbReference type="EMBL" id="CAMXCT010006538">
    <property type="protein sequence ID" value="CAI4015589.1"/>
    <property type="molecule type" value="Genomic_DNA"/>
</dbReference>
<dbReference type="Proteomes" id="UP001152797">
    <property type="component" value="Unassembled WGS sequence"/>
</dbReference>
<sequence>MRLRRLCEEKAKTKKCHVDVKTREQYVRGGEDREWLEIALVEALQKVGPDRSQHKKLTAEFKARVILVRERMEMKEQEVTGQWLTEEKMVKSGDYTATTIAKVIAYCNRFPSALVRRWKYDTEVREYFVETSTKQTIRNTELYKRQEACDAGDALQQKENRSLVRTISQNI</sequence>
<dbReference type="EMBL" id="CAMXCT030006538">
    <property type="protein sequence ID" value="CAL4802901.1"/>
    <property type="molecule type" value="Genomic_DNA"/>
</dbReference>
<comment type="caution">
    <text evidence="1">The sequence shown here is derived from an EMBL/GenBank/DDBJ whole genome shotgun (WGS) entry which is preliminary data.</text>
</comment>
<reference evidence="2" key="2">
    <citation type="submission" date="2024-04" db="EMBL/GenBank/DDBJ databases">
        <authorList>
            <person name="Chen Y."/>
            <person name="Shah S."/>
            <person name="Dougan E. K."/>
            <person name="Thang M."/>
            <person name="Chan C."/>
        </authorList>
    </citation>
    <scope>NUCLEOTIDE SEQUENCE [LARGE SCALE GENOMIC DNA]</scope>
</reference>
<evidence type="ECO:0000313" key="1">
    <source>
        <dbReference type="EMBL" id="CAI4015589.1"/>
    </source>
</evidence>
<accession>A0A9P1DU06</accession>
<dbReference type="AlphaFoldDB" id="A0A9P1DU06"/>
<evidence type="ECO:0000313" key="2">
    <source>
        <dbReference type="EMBL" id="CAL1168964.1"/>
    </source>
</evidence>
<dbReference type="EMBL" id="CAMXCT020006538">
    <property type="protein sequence ID" value="CAL1168964.1"/>
    <property type="molecule type" value="Genomic_DNA"/>
</dbReference>
<organism evidence="1">
    <name type="scientific">Cladocopium goreaui</name>
    <dbReference type="NCBI Taxonomy" id="2562237"/>
    <lineage>
        <taxon>Eukaryota</taxon>
        <taxon>Sar</taxon>
        <taxon>Alveolata</taxon>
        <taxon>Dinophyceae</taxon>
        <taxon>Suessiales</taxon>
        <taxon>Symbiodiniaceae</taxon>
        <taxon>Cladocopium</taxon>
    </lineage>
</organism>
<reference evidence="1" key="1">
    <citation type="submission" date="2022-10" db="EMBL/GenBank/DDBJ databases">
        <authorList>
            <person name="Chen Y."/>
            <person name="Dougan E. K."/>
            <person name="Chan C."/>
            <person name="Rhodes N."/>
            <person name="Thang M."/>
        </authorList>
    </citation>
    <scope>NUCLEOTIDE SEQUENCE</scope>
</reference>
<name>A0A9P1DU06_9DINO</name>
<proteinExistence type="predicted"/>
<protein>
    <submittedName>
        <fullName evidence="1">Uncharacterized protein</fullName>
    </submittedName>
</protein>
<keyword evidence="3" id="KW-1185">Reference proteome</keyword>
<evidence type="ECO:0000313" key="3">
    <source>
        <dbReference type="Proteomes" id="UP001152797"/>
    </source>
</evidence>
<dbReference type="OrthoDB" id="419369at2759"/>